<sequence length="67" mass="7314">PSTVYLLHLYPVDTLAPLQCKTTSQSSRGIDCMSSSVIYSLAYLFQVFGLKSDSDVHQVCCSKGAPR</sequence>
<organism evidence="1 2">
    <name type="scientific">Opisthorchis felineus</name>
    <dbReference type="NCBI Taxonomy" id="147828"/>
    <lineage>
        <taxon>Eukaryota</taxon>
        <taxon>Metazoa</taxon>
        <taxon>Spiralia</taxon>
        <taxon>Lophotrochozoa</taxon>
        <taxon>Platyhelminthes</taxon>
        <taxon>Trematoda</taxon>
        <taxon>Digenea</taxon>
        <taxon>Opisthorchiida</taxon>
        <taxon>Opisthorchiata</taxon>
        <taxon>Opisthorchiidae</taxon>
        <taxon>Opisthorchis</taxon>
    </lineage>
</organism>
<feature type="non-terminal residue" evidence="1">
    <location>
        <position position="67"/>
    </location>
</feature>
<reference evidence="1 2" key="1">
    <citation type="journal article" date="2019" name="BMC Genomics">
        <title>New insights from Opisthorchis felineus genome: update on genomics of the epidemiologically important liver flukes.</title>
        <authorList>
            <person name="Ershov N.I."/>
            <person name="Mordvinov V.A."/>
            <person name="Prokhortchouk E.B."/>
            <person name="Pakharukova M.Y."/>
            <person name="Gunbin K.V."/>
            <person name="Ustyantsev K."/>
            <person name="Genaev M.A."/>
            <person name="Blinov A.G."/>
            <person name="Mazur A."/>
            <person name="Boulygina E."/>
            <person name="Tsygankova S."/>
            <person name="Khrameeva E."/>
            <person name="Chekanov N."/>
            <person name="Fan G."/>
            <person name="Xiao A."/>
            <person name="Zhang H."/>
            <person name="Xu X."/>
            <person name="Yang H."/>
            <person name="Solovyev V."/>
            <person name="Lee S.M."/>
            <person name="Liu X."/>
            <person name="Afonnikov D.A."/>
            <person name="Skryabin K.G."/>
        </authorList>
    </citation>
    <scope>NUCLEOTIDE SEQUENCE [LARGE SCALE GENOMIC DNA]</scope>
    <source>
        <strain evidence="1">AK-0245</strain>
        <tissue evidence="1">Whole organism</tissue>
    </source>
</reference>
<gene>
    <name evidence="1" type="ORF">CRM22_004433</name>
</gene>
<evidence type="ECO:0000313" key="2">
    <source>
        <dbReference type="Proteomes" id="UP000308267"/>
    </source>
</evidence>
<protein>
    <submittedName>
        <fullName evidence="1">Uncharacterized protein</fullName>
    </submittedName>
</protein>
<accession>A0A4S2M2U0</accession>
<dbReference type="EMBL" id="SJOL01006382">
    <property type="protein sequence ID" value="TGZ68137.1"/>
    <property type="molecule type" value="Genomic_DNA"/>
</dbReference>
<keyword evidence="2" id="KW-1185">Reference proteome</keyword>
<proteinExistence type="predicted"/>
<comment type="caution">
    <text evidence="1">The sequence shown here is derived from an EMBL/GenBank/DDBJ whole genome shotgun (WGS) entry which is preliminary data.</text>
</comment>
<name>A0A4S2M2U0_OPIFE</name>
<dbReference type="Proteomes" id="UP000308267">
    <property type="component" value="Unassembled WGS sequence"/>
</dbReference>
<evidence type="ECO:0000313" key="1">
    <source>
        <dbReference type="EMBL" id="TGZ68137.1"/>
    </source>
</evidence>
<dbReference type="AlphaFoldDB" id="A0A4S2M2U0"/>
<feature type="non-terminal residue" evidence="1">
    <location>
        <position position="1"/>
    </location>
</feature>